<evidence type="ECO:0000313" key="7">
    <source>
        <dbReference type="EMBL" id="PKR52069.1"/>
    </source>
</evidence>
<dbReference type="Proteomes" id="UP000233365">
    <property type="component" value="Unassembled WGS sequence"/>
</dbReference>
<dbReference type="Proteomes" id="UP000664405">
    <property type="component" value="Unassembled WGS sequence"/>
</dbReference>
<dbReference type="EMBL" id="JAEKJW010000001">
    <property type="protein sequence ID" value="MBN8195580.1"/>
    <property type="molecule type" value="Genomic_DNA"/>
</dbReference>
<keyword evidence="1" id="KW-1003">Cell membrane</keyword>
<evidence type="ECO:0000313" key="9">
    <source>
        <dbReference type="Proteomes" id="UP000664405"/>
    </source>
</evidence>
<reference evidence="7 8" key="1">
    <citation type="submission" date="2017-11" db="EMBL/GenBank/DDBJ databases">
        <title>Biodiversity and function of Thalassospira species in the particle-attached aromatic-hydrocarbon-degrading consortia from the surface seawater of the China South Sea.</title>
        <authorList>
            <person name="Dong C."/>
            <person name="Liu R."/>
            <person name="Shao Z."/>
        </authorList>
    </citation>
    <scope>NUCLEOTIDE SEQUENCE [LARGE SCALE GENOMIC DNA]</scope>
    <source>
        <strain evidence="7 8">139Z-12</strain>
    </source>
</reference>
<dbReference type="Pfam" id="PF07869">
    <property type="entry name" value="DUF1656"/>
    <property type="match status" value="1"/>
</dbReference>
<protein>
    <submittedName>
        <fullName evidence="6">DUF1656 domain-containing protein</fullName>
    </submittedName>
</protein>
<dbReference type="InterPro" id="IPR012451">
    <property type="entry name" value="DUF1656"/>
</dbReference>
<evidence type="ECO:0000256" key="5">
    <source>
        <dbReference type="SAM" id="Phobius"/>
    </source>
</evidence>
<name>A0A8I1SIH0_9PROT</name>
<organism evidence="6 9">
    <name type="scientific">Thalassospira povalilytica</name>
    <dbReference type="NCBI Taxonomy" id="732237"/>
    <lineage>
        <taxon>Bacteria</taxon>
        <taxon>Pseudomonadati</taxon>
        <taxon>Pseudomonadota</taxon>
        <taxon>Alphaproteobacteria</taxon>
        <taxon>Rhodospirillales</taxon>
        <taxon>Thalassospiraceae</taxon>
        <taxon>Thalassospira</taxon>
    </lineage>
</organism>
<evidence type="ECO:0000256" key="1">
    <source>
        <dbReference type="ARBA" id="ARBA00022475"/>
    </source>
</evidence>
<keyword evidence="4 5" id="KW-0472">Membrane</keyword>
<evidence type="ECO:0000313" key="6">
    <source>
        <dbReference type="EMBL" id="MBN8195580.1"/>
    </source>
</evidence>
<evidence type="ECO:0000256" key="3">
    <source>
        <dbReference type="ARBA" id="ARBA00022989"/>
    </source>
</evidence>
<feature type="transmembrane region" description="Helical" evidence="5">
    <location>
        <begin position="6"/>
        <end position="27"/>
    </location>
</feature>
<evidence type="ECO:0000256" key="2">
    <source>
        <dbReference type="ARBA" id="ARBA00022692"/>
    </source>
</evidence>
<dbReference type="AlphaFoldDB" id="A0A8I1SIH0"/>
<comment type="caution">
    <text evidence="6">The sequence shown here is derived from an EMBL/GenBank/DDBJ whole genome shotgun (WGS) entry which is preliminary data.</text>
</comment>
<accession>A0A8I1SIH0</accession>
<feature type="transmembrane region" description="Helical" evidence="5">
    <location>
        <begin position="47"/>
        <end position="66"/>
    </location>
</feature>
<sequence length="67" mass="7202">MIAPTLNIYGLFVPALLGLALAAWACLSLARIGLMRIGFYKITVHPALTDLALYVLILTGLSALFIQ</sequence>
<proteinExistence type="predicted"/>
<evidence type="ECO:0000313" key="8">
    <source>
        <dbReference type="Proteomes" id="UP000233365"/>
    </source>
</evidence>
<keyword evidence="2 5" id="KW-0812">Transmembrane</keyword>
<dbReference type="EMBL" id="PGTS01000001">
    <property type="protein sequence ID" value="PKR52069.1"/>
    <property type="molecule type" value="Genomic_DNA"/>
</dbReference>
<keyword evidence="3 5" id="KW-1133">Transmembrane helix</keyword>
<dbReference type="RefSeq" id="WP_101245250.1">
    <property type="nucleotide sequence ID" value="NZ_JAEKJW010000001.1"/>
</dbReference>
<keyword evidence="8" id="KW-1185">Reference proteome</keyword>
<gene>
    <name evidence="7" type="ORF">CU041_00100</name>
    <name evidence="6" type="ORF">JF547_03535</name>
</gene>
<reference evidence="6" key="2">
    <citation type="submission" date="2020-12" db="EMBL/GenBank/DDBJ databases">
        <title>Oil enriched cultivation method for isolating marine PHA-producing bacteria.</title>
        <authorList>
            <person name="Zheng W."/>
            <person name="Yu S."/>
            <person name="Huang Y."/>
        </authorList>
    </citation>
    <scope>NUCLEOTIDE SEQUENCE</scope>
    <source>
        <strain evidence="6">SY-2-3</strain>
    </source>
</reference>
<evidence type="ECO:0000256" key="4">
    <source>
        <dbReference type="ARBA" id="ARBA00023136"/>
    </source>
</evidence>